<dbReference type="EMBL" id="CAJVPJ010002525">
    <property type="protein sequence ID" value="CAG8623457.1"/>
    <property type="molecule type" value="Genomic_DNA"/>
</dbReference>
<name>A0A9N9GQY0_9GLOM</name>
<evidence type="ECO:0000313" key="3">
    <source>
        <dbReference type="Proteomes" id="UP000789572"/>
    </source>
</evidence>
<dbReference type="InterPro" id="IPR000905">
    <property type="entry name" value="Gcp-like_dom"/>
</dbReference>
<dbReference type="Proteomes" id="UP000789572">
    <property type="component" value="Unassembled WGS sequence"/>
</dbReference>
<dbReference type="SUPFAM" id="SSF53067">
    <property type="entry name" value="Actin-like ATPase domain"/>
    <property type="match status" value="1"/>
</dbReference>
<comment type="caution">
    <text evidence="2">The sequence shown here is derived from an EMBL/GenBank/DDBJ whole genome shotgun (WGS) entry which is preliminary data.</text>
</comment>
<reference evidence="2" key="1">
    <citation type="submission" date="2021-06" db="EMBL/GenBank/DDBJ databases">
        <authorList>
            <person name="Kallberg Y."/>
            <person name="Tangrot J."/>
            <person name="Rosling A."/>
        </authorList>
    </citation>
    <scope>NUCLEOTIDE SEQUENCE</scope>
    <source>
        <strain evidence="2">IA702</strain>
    </source>
</reference>
<feature type="non-terminal residue" evidence="2">
    <location>
        <position position="95"/>
    </location>
</feature>
<evidence type="ECO:0000313" key="2">
    <source>
        <dbReference type="EMBL" id="CAG8623457.1"/>
    </source>
</evidence>
<evidence type="ECO:0000259" key="1">
    <source>
        <dbReference type="Pfam" id="PF00814"/>
    </source>
</evidence>
<dbReference type="PANTHER" id="PTHR11735">
    <property type="entry name" value="TRNA N6-ADENOSINE THREONYLCARBAMOYLTRANSFERASE"/>
    <property type="match status" value="1"/>
</dbReference>
<dbReference type="Pfam" id="PF00814">
    <property type="entry name" value="TsaD"/>
    <property type="match status" value="1"/>
</dbReference>
<dbReference type="PANTHER" id="PTHR11735:SF6">
    <property type="entry name" value="TRNA N6-ADENOSINE THREONYLCARBAMOYLTRANSFERASE, MITOCHONDRIAL"/>
    <property type="match status" value="1"/>
</dbReference>
<organism evidence="2 3">
    <name type="scientific">Paraglomus occultum</name>
    <dbReference type="NCBI Taxonomy" id="144539"/>
    <lineage>
        <taxon>Eukaryota</taxon>
        <taxon>Fungi</taxon>
        <taxon>Fungi incertae sedis</taxon>
        <taxon>Mucoromycota</taxon>
        <taxon>Glomeromycotina</taxon>
        <taxon>Glomeromycetes</taxon>
        <taxon>Paraglomerales</taxon>
        <taxon>Paraglomeraceae</taxon>
        <taxon>Paraglomus</taxon>
    </lineage>
</organism>
<dbReference type="Gene3D" id="3.30.420.40">
    <property type="match status" value="2"/>
</dbReference>
<gene>
    <name evidence="2" type="ORF">POCULU_LOCUS8537</name>
</gene>
<proteinExistence type="predicted"/>
<dbReference type="GO" id="GO:0005739">
    <property type="term" value="C:mitochondrion"/>
    <property type="evidence" value="ECO:0007669"/>
    <property type="project" value="TreeGrafter"/>
</dbReference>
<feature type="domain" description="Gcp-like" evidence="1">
    <location>
        <begin position="17"/>
        <end position="67"/>
    </location>
</feature>
<accession>A0A9N9GQY0</accession>
<keyword evidence="3" id="KW-1185">Reference proteome</keyword>
<dbReference type="InterPro" id="IPR043129">
    <property type="entry name" value="ATPase_NBD"/>
</dbReference>
<sequence length="95" mass="10795">HLIGKLRLCMEECCKGELNVRKLVCSGGVARNGFVRERLNKLATEYDLELFFPPPELCTDNGVMIAWAGIERYQCGLIDDYSFEQIPKWPIDSLG</sequence>
<dbReference type="OrthoDB" id="10259622at2759"/>
<protein>
    <submittedName>
        <fullName evidence="2">2059_t:CDS:1</fullName>
    </submittedName>
</protein>
<dbReference type="AlphaFoldDB" id="A0A9N9GQY0"/>